<sequence>MEYTELADYRIPGGRVTAWEPTADATAWQPDPRRLSYMHLEHARRAQTMGADWYSEWIGTAFMIDRPLDREALAAAIEEWYRRHEAFRSSVRTDAGTGPEDDLTRITTGAQAISVRTSALGDAMSADDAQACVQEYFNTTVSPLRWPHCVAVTVEPDGDDNRFLLVFAADHTVMDAYTQVFAIRELTTLYEAALDATPHNLLDYGSYLDFADAERDLGEQIDANNIAVTLWREFFETPTSVAQPGPMPTFPRFEVPDGHSPTITCPRIPDDGYQSSLSTYLLDPAQTKAFDTVCKAAGTSMAVGVYTALTMAGAACSGADDLRFISPVHTRTGPEWGEAVGWFVGVIPMHARLGGATTFREALPSVAASVGRYRDAGSAPFAPIADLIGGDVTPPGFVISYIDLRRAEGADQWDARNARVLRSATADADEVYFWINRIPDGLNVSARFTAGPQGAAVEAFLSTFHAILRSVIADGDCPVVLADTSALTGRRR</sequence>
<name>A0A846WJ38_9ACTN</name>
<dbReference type="Gene3D" id="3.30.559.10">
    <property type="entry name" value="Chloramphenicol acetyltransferase-like domain"/>
    <property type="match status" value="1"/>
</dbReference>
<dbReference type="Proteomes" id="UP000563898">
    <property type="component" value="Unassembled WGS sequence"/>
</dbReference>
<dbReference type="GO" id="GO:0044550">
    <property type="term" value="P:secondary metabolite biosynthetic process"/>
    <property type="evidence" value="ECO:0007669"/>
    <property type="project" value="TreeGrafter"/>
</dbReference>
<proteinExistence type="predicted"/>
<dbReference type="RefSeq" id="WP_006371968.1">
    <property type="nucleotide sequence ID" value="NZ_JAAXPC010000004.1"/>
</dbReference>
<dbReference type="GO" id="GO:0005737">
    <property type="term" value="C:cytoplasm"/>
    <property type="evidence" value="ECO:0007669"/>
    <property type="project" value="TreeGrafter"/>
</dbReference>
<dbReference type="InterPro" id="IPR023213">
    <property type="entry name" value="CAT-like_dom_sf"/>
</dbReference>
<evidence type="ECO:0000313" key="3">
    <source>
        <dbReference type="Proteomes" id="UP000563898"/>
    </source>
</evidence>
<dbReference type="Pfam" id="PF00668">
    <property type="entry name" value="Condensation"/>
    <property type="match status" value="1"/>
</dbReference>
<dbReference type="PANTHER" id="PTHR45527">
    <property type="entry name" value="NONRIBOSOMAL PEPTIDE SYNTHETASE"/>
    <property type="match status" value="1"/>
</dbReference>
<dbReference type="GO" id="GO:0003824">
    <property type="term" value="F:catalytic activity"/>
    <property type="evidence" value="ECO:0007669"/>
    <property type="project" value="InterPro"/>
</dbReference>
<dbReference type="GO" id="GO:0031177">
    <property type="term" value="F:phosphopantetheine binding"/>
    <property type="evidence" value="ECO:0007669"/>
    <property type="project" value="TreeGrafter"/>
</dbReference>
<reference evidence="2 3" key="1">
    <citation type="submission" date="2020-04" db="EMBL/GenBank/DDBJ databases">
        <title>MicrobeNet Type strains.</title>
        <authorList>
            <person name="Nicholson A.C."/>
        </authorList>
    </citation>
    <scope>NUCLEOTIDE SEQUENCE [LARGE SCALE GENOMIC DNA]</scope>
    <source>
        <strain evidence="2 3">ATCC BAA-14</strain>
    </source>
</reference>
<dbReference type="Gene3D" id="3.30.559.30">
    <property type="entry name" value="Nonribosomal peptide synthetase, condensation domain"/>
    <property type="match status" value="1"/>
</dbReference>
<organism evidence="2 3">
    <name type="scientific">Gordonia polyisoprenivorans</name>
    <dbReference type="NCBI Taxonomy" id="84595"/>
    <lineage>
        <taxon>Bacteria</taxon>
        <taxon>Bacillati</taxon>
        <taxon>Actinomycetota</taxon>
        <taxon>Actinomycetes</taxon>
        <taxon>Mycobacteriales</taxon>
        <taxon>Gordoniaceae</taxon>
        <taxon>Gordonia</taxon>
    </lineage>
</organism>
<dbReference type="AlphaFoldDB" id="A0A846WJ38"/>
<evidence type="ECO:0000313" key="2">
    <source>
        <dbReference type="EMBL" id="NKY01684.1"/>
    </source>
</evidence>
<feature type="domain" description="Condensation" evidence="1">
    <location>
        <begin position="61"/>
        <end position="385"/>
    </location>
</feature>
<dbReference type="GO" id="GO:0043041">
    <property type="term" value="P:amino acid activation for nonribosomal peptide biosynthetic process"/>
    <property type="evidence" value="ECO:0007669"/>
    <property type="project" value="TreeGrafter"/>
</dbReference>
<dbReference type="EMBL" id="JAAXPC010000004">
    <property type="protein sequence ID" value="NKY01684.1"/>
    <property type="molecule type" value="Genomic_DNA"/>
</dbReference>
<accession>A0A846WJ38</accession>
<comment type="caution">
    <text evidence="2">The sequence shown here is derived from an EMBL/GenBank/DDBJ whole genome shotgun (WGS) entry which is preliminary data.</text>
</comment>
<dbReference type="GO" id="GO:0008610">
    <property type="term" value="P:lipid biosynthetic process"/>
    <property type="evidence" value="ECO:0007669"/>
    <property type="project" value="UniProtKB-ARBA"/>
</dbReference>
<dbReference type="SUPFAM" id="SSF52777">
    <property type="entry name" value="CoA-dependent acyltransferases"/>
    <property type="match status" value="2"/>
</dbReference>
<dbReference type="PANTHER" id="PTHR45527:SF1">
    <property type="entry name" value="FATTY ACID SYNTHASE"/>
    <property type="match status" value="1"/>
</dbReference>
<protein>
    <submittedName>
        <fullName evidence="2">Peptide synthase</fullName>
    </submittedName>
</protein>
<evidence type="ECO:0000259" key="1">
    <source>
        <dbReference type="Pfam" id="PF00668"/>
    </source>
</evidence>
<dbReference type="InterPro" id="IPR001242">
    <property type="entry name" value="Condensation_dom"/>
</dbReference>
<gene>
    <name evidence="2" type="ORF">HGA05_08885</name>
</gene>